<dbReference type="STRING" id="1081108.A0A162KK31"/>
<evidence type="ECO:0000256" key="2">
    <source>
        <dbReference type="ARBA" id="ARBA00004317"/>
    </source>
</evidence>
<dbReference type="GO" id="GO:0005819">
    <property type="term" value="C:spindle"/>
    <property type="evidence" value="ECO:0007669"/>
    <property type="project" value="TreeGrafter"/>
</dbReference>
<dbReference type="EMBL" id="AZHF01000004">
    <property type="protein sequence ID" value="OAA76138.1"/>
    <property type="molecule type" value="Genomic_DNA"/>
</dbReference>
<organism evidence="10 11">
    <name type="scientific">Akanthomyces lecanii RCEF 1005</name>
    <dbReference type="NCBI Taxonomy" id="1081108"/>
    <lineage>
        <taxon>Eukaryota</taxon>
        <taxon>Fungi</taxon>
        <taxon>Dikarya</taxon>
        <taxon>Ascomycota</taxon>
        <taxon>Pezizomycotina</taxon>
        <taxon>Sordariomycetes</taxon>
        <taxon>Hypocreomycetidae</taxon>
        <taxon>Hypocreales</taxon>
        <taxon>Cordycipitaceae</taxon>
        <taxon>Akanthomyces</taxon>
        <taxon>Cordyceps confragosa</taxon>
    </lineage>
</organism>
<evidence type="ECO:0000256" key="9">
    <source>
        <dbReference type="SAM" id="Coils"/>
    </source>
</evidence>
<keyword evidence="6" id="KW-0963">Cytoplasm</keyword>
<dbReference type="OrthoDB" id="48571at2759"/>
<dbReference type="Proteomes" id="UP000076881">
    <property type="component" value="Unassembled WGS sequence"/>
</dbReference>
<dbReference type="GO" id="GO:0031021">
    <property type="term" value="C:interphase microtubule organizing center"/>
    <property type="evidence" value="ECO:0007669"/>
    <property type="project" value="TreeGrafter"/>
</dbReference>
<dbReference type="PANTHER" id="PTHR28520:SF2">
    <property type="entry name" value="MITOTIC-SPINDLE ORGANIZING PROTEIN 1"/>
    <property type="match status" value="1"/>
</dbReference>
<evidence type="ECO:0000256" key="8">
    <source>
        <dbReference type="ARBA" id="ARBA00029810"/>
    </source>
</evidence>
<dbReference type="GO" id="GO:0033566">
    <property type="term" value="P:gamma-tubulin complex localization"/>
    <property type="evidence" value="ECO:0007669"/>
    <property type="project" value="InterPro"/>
</dbReference>
<name>A0A162KK31_CORDF</name>
<comment type="similarity">
    <text evidence="3">Belongs to the MOZART1 family.</text>
</comment>
<accession>A0A162KK31</accession>
<comment type="caution">
    <text evidence="10">The sequence shown here is derived from an EMBL/GenBank/DDBJ whole genome shotgun (WGS) entry which is preliminary data.</text>
</comment>
<gene>
    <name evidence="10" type="ORF">LEL_05822</name>
</gene>
<evidence type="ECO:0000256" key="5">
    <source>
        <dbReference type="ARBA" id="ARBA00016992"/>
    </source>
</evidence>
<evidence type="ECO:0000256" key="6">
    <source>
        <dbReference type="ARBA" id="ARBA00022490"/>
    </source>
</evidence>
<evidence type="ECO:0000256" key="4">
    <source>
        <dbReference type="ARBA" id="ARBA00011378"/>
    </source>
</evidence>
<dbReference type="GO" id="GO:0000931">
    <property type="term" value="C:gamma-tubulin ring complex"/>
    <property type="evidence" value="ECO:0007669"/>
    <property type="project" value="InterPro"/>
</dbReference>
<dbReference type="GO" id="GO:0090307">
    <property type="term" value="P:mitotic spindle assembly"/>
    <property type="evidence" value="ECO:0007669"/>
    <property type="project" value="TreeGrafter"/>
</dbReference>
<comment type="subcellular location">
    <subcellularLocation>
        <location evidence="2">Cytoplasm</location>
        <location evidence="2">Cytoskeleton</location>
        <location evidence="2">Microtubule organizing center</location>
        <location evidence="2">Spindle pole body</location>
    </subcellularLocation>
</comment>
<evidence type="ECO:0000313" key="10">
    <source>
        <dbReference type="EMBL" id="OAA76138.1"/>
    </source>
</evidence>
<evidence type="ECO:0000256" key="7">
    <source>
        <dbReference type="ARBA" id="ARBA00023212"/>
    </source>
</evidence>
<evidence type="ECO:0000256" key="1">
    <source>
        <dbReference type="ARBA" id="ARBA00003060"/>
    </source>
</evidence>
<proteinExistence type="inferred from homology"/>
<keyword evidence="11" id="KW-1185">Reference proteome</keyword>
<dbReference type="AlphaFoldDB" id="A0A162KK31"/>
<dbReference type="InterPro" id="IPR022214">
    <property type="entry name" value="MZT1"/>
</dbReference>
<evidence type="ECO:0000256" key="3">
    <source>
        <dbReference type="ARBA" id="ARBA00011015"/>
    </source>
</evidence>
<sequence>MPETVDKRAAAQEAVDVLHEISHILNCHIDRKTLSICISLIERGVNPEALAVRLSPVLSRPLQGQHPWAFPPADRPNANGYSAVQHVVKDLRQEAELIEQEYEQEYEDQQ</sequence>
<dbReference type="GO" id="GO:0051415">
    <property type="term" value="P:microtubule nucleation by interphase microtubule organizing center"/>
    <property type="evidence" value="ECO:0007669"/>
    <property type="project" value="TreeGrafter"/>
</dbReference>
<keyword evidence="7" id="KW-0206">Cytoskeleton</keyword>
<comment type="subunit">
    <text evidence="4">Part of the gamma-tubulin complex.</text>
</comment>
<dbReference type="Pfam" id="PF12554">
    <property type="entry name" value="MOZART1"/>
    <property type="match status" value="1"/>
</dbReference>
<protein>
    <recommendedName>
        <fullName evidence="5">Mitotic-spindle organizing protein 1</fullName>
    </recommendedName>
    <alternativeName>
        <fullName evidence="8">Mitotic-spindle organizing protein associated with a ring of gamma-tubulin 1</fullName>
    </alternativeName>
</protein>
<dbReference type="GO" id="GO:0044732">
    <property type="term" value="C:mitotic spindle pole body"/>
    <property type="evidence" value="ECO:0007669"/>
    <property type="project" value="TreeGrafter"/>
</dbReference>
<evidence type="ECO:0000313" key="11">
    <source>
        <dbReference type="Proteomes" id="UP000076881"/>
    </source>
</evidence>
<dbReference type="PANTHER" id="PTHR28520">
    <property type="entry name" value="MITOTIC-SPINDLE ORGANIZING PROTEIN 1"/>
    <property type="match status" value="1"/>
</dbReference>
<feature type="coiled-coil region" evidence="9">
    <location>
        <begin position="81"/>
        <end position="108"/>
    </location>
</feature>
<reference evidence="10 11" key="1">
    <citation type="journal article" date="2016" name="Genome Biol. Evol.">
        <title>Divergent and convergent evolution of fungal pathogenicity.</title>
        <authorList>
            <person name="Shang Y."/>
            <person name="Xiao G."/>
            <person name="Zheng P."/>
            <person name="Cen K."/>
            <person name="Zhan S."/>
            <person name="Wang C."/>
        </authorList>
    </citation>
    <scope>NUCLEOTIDE SEQUENCE [LARGE SCALE GENOMIC DNA]</scope>
    <source>
        <strain evidence="10 11">RCEF 1005</strain>
    </source>
</reference>
<comment type="function">
    <text evidence="1">Required for gamma-tubulin complex recruitment to the microtubule organizing center (MTOC).</text>
</comment>
<keyword evidence="9" id="KW-0175">Coiled coil</keyword>